<protein>
    <submittedName>
        <fullName evidence="1">Uncharacterized protein</fullName>
    </submittedName>
</protein>
<organism evidence="1">
    <name type="scientific">marine sediment metagenome</name>
    <dbReference type="NCBI Taxonomy" id="412755"/>
    <lineage>
        <taxon>unclassified sequences</taxon>
        <taxon>metagenomes</taxon>
        <taxon>ecological metagenomes</taxon>
    </lineage>
</organism>
<proteinExistence type="predicted"/>
<gene>
    <name evidence="1" type="ORF">S01H4_17716</name>
</gene>
<reference evidence="1" key="1">
    <citation type="journal article" date="2014" name="Front. Microbiol.">
        <title>High frequency of phylogenetically diverse reductive dehalogenase-homologous genes in deep subseafloor sedimentary metagenomes.</title>
        <authorList>
            <person name="Kawai M."/>
            <person name="Futagami T."/>
            <person name="Toyoda A."/>
            <person name="Takaki Y."/>
            <person name="Nishi S."/>
            <person name="Hori S."/>
            <person name="Arai W."/>
            <person name="Tsubouchi T."/>
            <person name="Morono Y."/>
            <person name="Uchiyama I."/>
            <person name="Ito T."/>
            <person name="Fujiyama A."/>
            <person name="Inagaki F."/>
            <person name="Takami H."/>
        </authorList>
    </citation>
    <scope>NUCLEOTIDE SEQUENCE</scope>
    <source>
        <strain evidence="1">Expedition CK06-06</strain>
    </source>
</reference>
<sequence length="35" mass="4044">LIVEIRLVQEHFSVKIVEKILAIFIEIVALIQNVI</sequence>
<evidence type="ECO:0000313" key="1">
    <source>
        <dbReference type="EMBL" id="GAG64050.1"/>
    </source>
</evidence>
<name>X0Z3X6_9ZZZZ</name>
<comment type="caution">
    <text evidence="1">The sequence shown here is derived from an EMBL/GenBank/DDBJ whole genome shotgun (WGS) entry which is preliminary data.</text>
</comment>
<dbReference type="AlphaFoldDB" id="X0Z3X6"/>
<feature type="non-terminal residue" evidence="1">
    <location>
        <position position="1"/>
    </location>
</feature>
<dbReference type="EMBL" id="BART01007817">
    <property type="protein sequence ID" value="GAG64050.1"/>
    <property type="molecule type" value="Genomic_DNA"/>
</dbReference>
<accession>X0Z3X6</accession>